<feature type="transmembrane region" description="Helical" evidence="1">
    <location>
        <begin position="138"/>
        <end position="157"/>
    </location>
</feature>
<keyword evidence="1" id="KW-0812">Transmembrane</keyword>
<dbReference type="PANTHER" id="PTHR34978">
    <property type="entry name" value="POSSIBLE SENSOR-TRANSDUCER PROTEIN BLAR"/>
    <property type="match status" value="1"/>
</dbReference>
<comment type="caution">
    <text evidence="3">The sequence shown here is derived from an EMBL/GenBank/DDBJ whole genome shotgun (WGS) entry which is preliminary data.</text>
</comment>
<dbReference type="RefSeq" id="WP_302049033.1">
    <property type="nucleotide sequence ID" value="NZ_JAMJEV010000010.1"/>
</dbReference>
<evidence type="ECO:0000256" key="1">
    <source>
        <dbReference type="SAM" id="Phobius"/>
    </source>
</evidence>
<accession>A0ABT8QRB8</accession>
<dbReference type="CDD" id="cd07341">
    <property type="entry name" value="M56_BlaR1_MecR1_like"/>
    <property type="match status" value="1"/>
</dbReference>
<dbReference type="InterPro" id="IPR008756">
    <property type="entry name" value="Peptidase_M56"/>
</dbReference>
<organism evidence="3 4">
    <name type="scientific">Desulfosporosinus nitroreducens</name>
    <dbReference type="NCBI Taxonomy" id="2018668"/>
    <lineage>
        <taxon>Bacteria</taxon>
        <taxon>Bacillati</taxon>
        <taxon>Bacillota</taxon>
        <taxon>Clostridia</taxon>
        <taxon>Eubacteriales</taxon>
        <taxon>Desulfitobacteriaceae</taxon>
        <taxon>Desulfosporosinus</taxon>
    </lineage>
</organism>
<dbReference type="Proteomes" id="UP001176021">
    <property type="component" value="Unassembled WGS sequence"/>
</dbReference>
<sequence length="619" mass="68861">MSHVFSLVPFFDWIVWTSAKVSVFIIFLLLVKYLFRNKLGATVNYLLWSVVIVGLLLPWTPPSSFSIYNLVGLSTQNSIAGTMSPNLDQNFGQNSTILSKPNATEDNNLDYAFGESEPQNRISLRSIAAAPLTHQCLFLFWIMGIFALIISTIVVNIRFSRSIKGQTINNWYLLAGLEGVKEKLNIKRDIPLTLTQAVRTPSLFGLFKPRLLLPVSLLNHFNSEQLKHVFVHELLHLRHRDIIVNCLVQVLLILHWFNPIIWYAFTKLREDQEIACDAMTVKYFGANSSKDYADTLIKLLESYGGSPRMANLAGLSGSKSLIKRRLINISNLRQSSLTFTVVIVAIVILTGFVTFANAKMLPATENIHLSLPASAKQTAGEQTNLQASNSLPASRQSISINDDSPSGSFWSPNSQNAVSAQVSSWLKTVKPYTTKVPNTDYVDNVVHYNIGPAALHITGSEQFETLIYPAWYVKIDGQEVDDGSITHNINYIQDVVVMIETRTNYVSYLESGPLYNWLKNGEWKTEFSQNSALAPLYQTNKNGQTYGSAFASSIIGNPQPELISAGKDGTSGYVYYEDLMGGPQPKTPEEAIAMQEMGKFEKRAIPLYAADGKTVIGSF</sequence>
<keyword evidence="4" id="KW-1185">Reference proteome</keyword>
<evidence type="ECO:0000313" key="3">
    <source>
        <dbReference type="EMBL" id="MDO0823881.1"/>
    </source>
</evidence>
<evidence type="ECO:0000259" key="2">
    <source>
        <dbReference type="Pfam" id="PF05569"/>
    </source>
</evidence>
<dbReference type="EMBL" id="JAMJEV010000010">
    <property type="protein sequence ID" value="MDO0823881.1"/>
    <property type="molecule type" value="Genomic_DNA"/>
</dbReference>
<keyword evidence="1" id="KW-0472">Membrane</keyword>
<evidence type="ECO:0000313" key="4">
    <source>
        <dbReference type="Proteomes" id="UP001176021"/>
    </source>
</evidence>
<name>A0ABT8QRB8_9FIRM</name>
<dbReference type="InterPro" id="IPR052173">
    <property type="entry name" value="Beta-lactam_resp_regulator"/>
</dbReference>
<feature type="transmembrane region" description="Helical" evidence="1">
    <location>
        <begin position="13"/>
        <end position="35"/>
    </location>
</feature>
<feature type="domain" description="Peptidase M56" evidence="2">
    <location>
        <begin position="20"/>
        <end position="329"/>
    </location>
</feature>
<keyword evidence="1" id="KW-1133">Transmembrane helix</keyword>
<dbReference type="PANTHER" id="PTHR34978:SF3">
    <property type="entry name" value="SLR0241 PROTEIN"/>
    <property type="match status" value="1"/>
</dbReference>
<protein>
    <submittedName>
        <fullName evidence="3">M56 family metallopeptidase</fullName>
    </submittedName>
</protein>
<dbReference type="Pfam" id="PF05569">
    <property type="entry name" value="Peptidase_M56"/>
    <property type="match status" value="1"/>
</dbReference>
<feature type="transmembrane region" description="Helical" evidence="1">
    <location>
        <begin position="337"/>
        <end position="358"/>
    </location>
</feature>
<feature type="transmembrane region" description="Helical" evidence="1">
    <location>
        <begin position="42"/>
        <end position="60"/>
    </location>
</feature>
<proteinExistence type="predicted"/>
<gene>
    <name evidence="3" type="ORF">M8H41_13600</name>
</gene>
<reference evidence="3" key="1">
    <citation type="submission" date="2022-05" db="EMBL/GenBank/DDBJ databases">
        <title>Expanded diversity of anoxic marine methylotrophy in a Black Sea sulfate reducing microorganism.</title>
        <authorList>
            <person name="Fischer P.Q."/>
            <person name="Stams A.J.M."/>
            <person name="Villanueva L."/>
            <person name="Sousa D.Z."/>
        </authorList>
    </citation>
    <scope>NUCLEOTIDE SEQUENCE</scope>
    <source>
        <strain evidence="3">P130</strain>
    </source>
</reference>